<proteinExistence type="predicted"/>
<dbReference type="RefSeq" id="WP_058412196.1">
    <property type="nucleotide sequence ID" value="NZ_JACAOZ010000014.1"/>
</dbReference>
<dbReference type="Proteomes" id="UP000560470">
    <property type="component" value="Unassembled WGS sequence"/>
</dbReference>
<reference evidence="1 2" key="1">
    <citation type="submission" date="2020-04" db="EMBL/GenBank/DDBJ databases">
        <title>Molecular characterization of pseudomonads from Agaricus bisporus reveal novel blotch 2 pathogens in Western Europe.</title>
        <authorList>
            <person name="Taparia T."/>
            <person name="Krijger M."/>
            <person name="Haynes E."/>
            <person name="Elpinstone J.G."/>
            <person name="Noble R."/>
            <person name="Van Der Wolf J."/>
        </authorList>
    </citation>
    <scope>NUCLEOTIDE SEQUENCE [LARGE SCALE GENOMIC DNA]</scope>
    <source>
        <strain evidence="1 2">B7002</strain>
    </source>
</reference>
<organism evidence="1 2">
    <name type="scientific">Pseudomonas edaphica</name>
    <dbReference type="NCBI Taxonomy" id="2006980"/>
    <lineage>
        <taxon>Bacteria</taxon>
        <taxon>Pseudomonadati</taxon>
        <taxon>Pseudomonadota</taxon>
        <taxon>Gammaproteobacteria</taxon>
        <taxon>Pseudomonadales</taxon>
        <taxon>Pseudomonadaceae</taxon>
        <taxon>Pseudomonas</taxon>
    </lineage>
</organism>
<gene>
    <name evidence="1" type="ORF">HX797_17945</name>
</gene>
<dbReference type="EMBL" id="JACAOZ010000014">
    <property type="protein sequence ID" value="NVZ58148.1"/>
    <property type="molecule type" value="Genomic_DNA"/>
</dbReference>
<protein>
    <submittedName>
        <fullName evidence="1">Uncharacterized protein</fullName>
    </submittedName>
</protein>
<evidence type="ECO:0000313" key="2">
    <source>
        <dbReference type="Proteomes" id="UP000560470"/>
    </source>
</evidence>
<evidence type="ECO:0000313" key="1">
    <source>
        <dbReference type="EMBL" id="NVZ58148.1"/>
    </source>
</evidence>
<name>A0A7Y7RTN1_9PSED</name>
<accession>A0A7Y7RTN1</accession>
<sequence>MNATLISDVPLEVEAAKSYDWGVIIDAFLMHAAPVGSQYTGFVYYDRSGASLDGMTVITPRVIRVAQKSGMTLLRSISGADHYVVVTPFSVTAMEALDA</sequence>
<comment type="caution">
    <text evidence="1">The sequence shown here is derived from an EMBL/GenBank/DDBJ whole genome shotgun (WGS) entry which is preliminary data.</text>
</comment>
<dbReference type="AlphaFoldDB" id="A0A7Y7RTN1"/>